<evidence type="ECO:0000313" key="1">
    <source>
        <dbReference type="EMBL" id="SDC14707.1"/>
    </source>
</evidence>
<gene>
    <name evidence="1" type="ORF">SAMN05660835_00399</name>
</gene>
<dbReference type="AlphaFoldDB" id="A0A1G6J7P5"/>
<protein>
    <submittedName>
        <fullName evidence="1">Predicted metal-binding protein</fullName>
    </submittedName>
</protein>
<evidence type="ECO:0000313" key="2">
    <source>
        <dbReference type="Proteomes" id="UP000199411"/>
    </source>
</evidence>
<dbReference type="Pfam" id="PF10050">
    <property type="entry name" value="DUF2284"/>
    <property type="match status" value="1"/>
</dbReference>
<dbReference type="OrthoDB" id="5420534at2"/>
<accession>A0A1G6J7P5</accession>
<dbReference type="RefSeq" id="WP_092127821.1">
    <property type="nucleotide sequence ID" value="NZ_FMYU01000002.1"/>
</dbReference>
<dbReference type="InterPro" id="IPR019271">
    <property type="entry name" value="DUF2284_metal-binding"/>
</dbReference>
<keyword evidence="2" id="KW-1185">Reference proteome</keyword>
<proteinExistence type="predicted"/>
<organism evidence="1 2">
    <name type="scientific">Desulfurella multipotens</name>
    <dbReference type="NCBI Taxonomy" id="79269"/>
    <lineage>
        <taxon>Bacteria</taxon>
        <taxon>Pseudomonadati</taxon>
        <taxon>Campylobacterota</taxon>
        <taxon>Desulfurellia</taxon>
        <taxon>Desulfurellales</taxon>
        <taxon>Desulfurellaceae</taxon>
        <taxon>Desulfurella</taxon>
    </lineage>
</organism>
<dbReference type="EMBL" id="FMYU01000002">
    <property type="protein sequence ID" value="SDC14707.1"/>
    <property type="molecule type" value="Genomic_DNA"/>
</dbReference>
<sequence>MHIIFEKFVKISKIKISPKSIIKCTNCPQYNKNPSCPPNSPDYFLSVKWISSYKKALFIKCYIDNTMFEHEKREMIKMLLEKEKYFFSQNKFYAYALFPGNCNLCPVCSYETTKVCQKPSSVRYSLDAVGIQLDSLVKIDFSESVLYGLVLIE</sequence>
<dbReference type="Proteomes" id="UP000199411">
    <property type="component" value="Unassembled WGS sequence"/>
</dbReference>
<name>A0A1G6J7P5_9BACT</name>
<reference evidence="2" key="1">
    <citation type="submission" date="2016-10" db="EMBL/GenBank/DDBJ databases">
        <authorList>
            <person name="Varghese N."/>
            <person name="Submissions S."/>
        </authorList>
    </citation>
    <scope>NUCLEOTIDE SEQUENCE [LARGE SCALE GENOMIC DNA]</scope>
    <source>
        <strain evidence="2">DSM 8415</strain>
    </source>
</reference>